<proteinExistence type="predicted"/>
<dbReference type="Proteomes" id="UP000708208">
    <property type="component" value="Unassembled WGS sequence"/>
</dbReference>
<organism evidence="2 3">
    <name type="scientific">Allacma fusca</name>
    <dbReference type="NCBI Taxonomy" id="39272"/>
    <lineage>
        <taxon>Eukaryota</taxon>
        <taxon>Metazoa</taxon>
        <taxon>Ecdysozoa</taxon>
        <taxon>Arthropoda</taxon>
        <taxon>Hexapoda</taxon>
        <taxon>Collembola</taxon>
        <taxon>Symphypleona</taxon>
        <taxon>Sminthuridae</taxon>
        <taxon>Allacma</taxon>
    </lineage>
</organism>
<gene>
    <name evidence="2" type="ORF">AFUS01_LOCUS3426</name>
</gene>
<accession>A0A8J2NTP4</accession>
<sequence length="68" mass="7641">LQLEGFPTKGTSRNHPVENFLGEEQNYSALICTNATRRYEDDPMYTTTLPLIYGAAFIVASIFILLTL</sequence>
<feature type="non-terminal residue" evidence="2">
    <location>
        <position position="68"/>
    </location>
</feature>
<name>A0A8J2NTP4_9HEXA</name>
<comment type="caution">
    <text evidence="2">The sequence shown here is derived from an EMBL/GenBank/DDBJ whole genome shotgun (WGS) entry which is preliminary data.</text>
</comment>
<reference evidence="2" key="1">
    <citation type="submission" date="2021-06" db="EMBL/GenBank/DDBJ databases">
        <authorList>
            <person name="Hodson N. C."/>
            <person name="Mongue J. A."/>
            <person name="Jaron S. K."/>
        </authorList>
    </citation>
    <scope>NUCLEOTIDE SEQUENCE</scope>
</reference>
<evidence type="ECO:0000256" key="1">
    <source>
        <dbReference type="SAM" id="Phobius"/>
    </source>
</evidence>
<keyword evidence="1" id="KW-1133">Transmembrane helix</keyword>
<evidence type="ECO:0000313" key="3">
    <source>
        <dbReference type="Proteomes" id="UP000708208"/>
    </source>
</evidence>
<dbReference type="AlphaFoldDB" id="A0A8J2NTP4"/>
<keyword evidence="1" id="KW-0812">Transmembrane</keyword>
<dbReference type="EMBL" id="CAJVCH010020667">
    <property type="protein sequence ID" value="CAG7689923.1"/>
    <property type="molecule type" value="Genomic_DNA"/>
</dbReference>
<evidence type="ECO:0000313" key="2">
    <source>
        <dbReference type="EMBL" id="CAG7689923.1"/>
    </source>
</evidence>
<keyword evidence="3" id="KW-1185">Reference proteome</keyword>
<protein>
    <submittedName>
        <fullName evidence="2">Uncharacterized protein</fullName>
    </submittedName>
</protein>
<keyword evidence="1" id="KW-0472">Membrane</keyword>
<feature type="transmembrane region" description="Helical" evidence="1">
    <location>
        <begin position="44"/>
        <end position="66"/>
    </location>
</feature>
<feature type="non-terminal residue" evidence="2">
    <location>
        <position position="1"/>
    </location>
</feature>
<dbReference type="OrthoDB" id="6349229at2759"/>